<organism evidence="2 3">
    <name type="scientific">Sphingomonas crocodyli</name>
    <dbReference type="NCBI Taxonomy" id="1979270"/>
    <lineage>
        <taxon>Bacteria</taxon>
        <taxon>Pseudomonadati</taxon>
        <taxon>Pseudomonadota</taxon>
        <taxon>Alphaproteobacteria</taxon>
        <taxon>Sphingomonadales</taxon>
        <taxon>Sphingomonadaceae</taxon>
        <taxon>Sphingomonas</taxon>
    </lineage>
</organism>
<feature type="transmembrane region" description="Helical" evidence="1">
    <location>
        <begin position="9"/>
        <end position="35"/>
    </location>
</feature>
<keyword evidence="1" id="KW-1133">Transmembrane helix</keyword>
<keyword evidence="1" id="KW-0812">Transmembrane</keyword>
<dbReference type="RefSeq" id="WP_127744298.1">
    <property type="nucleotide sequence ID" value="NZ_SACN01000001.1"/>
</dbReference>
<accession>A0A437MAY0</accession>
<protein>
    <submittedName>
        <fullName evidence="2">Sugar transporter</fullName>
    </submittedName>
</protein>
<dbReference type="OrthoDB" id="7507670at2"/>
<comment type="caution">
    <text evidence="2">The sequence shown here is derived from an EMBL/GenBank/DDBJ whole genome shotgun (WGS) entry which is preliminary data.</text>
</comment>
<gene>
    <name evidence="2" type="ORF">EOD43_13095</name>
</gene>
<feature type="transmembrane region" description="Helical" evidence="1">
    <location>
        <begin position="116"/>
        <end position="137"/>
    </location>
</feature>
<feature type="transmembrane region" description="Helical" evidence="1">
    <location>
        <begin position="55"/>
        <end position="77"/>
    </location>
</feature>
<proteinExistence type="predicted"/>
<evidence type="ECO:0000256" key="1">
    <source>
        <dbReference type="SAM" id="Phobius"/>
    </source>
</evidence>
<evidence type="ECO:0000313" key="2">
    <source>
        <dbReference type="EMBL" id="RVT94723.1"/>
    </source>
</evidence>
<keyword evidence="1" id="KW-0472">Membrane</keyword>
<evidence type="ECO:0000313" key="3">
    <source>
        <dbReference type="Proteomes" id="UP000282971"/>
    </source>
</evidence>
<dbReference type="AlphaFoldDB" id="A0A437MAY0"/>
<reference evidence="2 3" key="1">
    <citation type="submission" date="2019-01" db="EMBL/GenBank/DDBJ databases">
        <authorList>
            <person name="Chen W.-M."/>
        </authorList>
    </citation>
    <scope>NUCLEOTIDE SEQUENCE [LARGE SCALE GENOMIC DNA]</scope>
    <source>
        <strain evidence="2 3">CCP-7</strain>
    </source>
</reference>
<keyword evidence="3" id="KW-1185">Reference proteome</keyword>
<keyword evidence="2" id="KW-0762">Sugar transport</keyword>
<name>A0A437MAY0_9SPHN</name>
<dbReference type="Proteomes" id="UP000282971">
    <property type="component" value="Unassembled WGS sequence"/>
</dbReference>
<feature type="transmembrane region" description="Helical" evidence="1">
    <location>
        <begin position="84"/>
        <end position="104"/>
    </location>
</feature>
<sequence length="143" mass="15889">MAKSAVPIWFWILTILLLLWDLMGVAAFCMQYMMGPTELAQLPPDQREAFSSMPSWAWAAYGIGTIGGALGSLFLLFRMKLAQPLYIVSLVAVLAQFGWTFFGYGMINDPAVAMKAAFPVVIIVLAIFQLWFAGFAIKRGWIN</sequence>
<dbReference type="EMBL" id="SACN01000001">
    <property type="protein sequence ID" value="RVT94723.1"/>
    <property type="molecule type" value="Genomic_DNA"/>
</dbReference>
<keyword evidence="2" id="KW-0813">Transport</keyword>